<protein>
    <recommendedName>
        <fullName evidence="7 8">Small ribosomal subunit protein bS20</fullName>
    </recommendedName>
</protein>
<evidence type="ECO:0000256" key="9">
    <source>
        <dbReference type="SAM" id="MobiDB-lite"/>
    </source>
</evidence>
<dbReference type="GO" id="GO:0015935">
    <property type="term" value="C:small ribosomal subunit"/>
    <property type="evidence" value="ECO:0007669"/>
    <property type="project" value="TreeGrafter"/>
</dbReference>
<dbReference type="GO" id="GO:0005829">
    <property type="term" value="C:cytosol"/>
    <property type="evidence" value="ECO:0007669"/>
    <property type="project" value="TreeGrafter"/>
</dbReference>
<dbReference type="NCBIfam" id="TIGR00029">
    <property type="entry name" value="S20"/>
    <property type="match status" value="1"/>
</dbReference>
<dbReference type="InterPro" id="IPR002583">
    <property type="entry name" value="Ribosomal_bS20"/>
</dbReference>
<proteinExistence type="inferred from homology"/>
<evidence type="ECO:0000256" key="2">
    <source>
        <dbReference type="ARBA" id="ARBA00007634"/>
    </source>
</evidence>
<comment type="function">
    <text evidence="1 8">Binds directly to 16S ribosomal RNA.</text>
</comment>
<keyword evidence="3 8" id="KW-0699">rRNA-binding</keyword>
<feature type="region of interest" description="Disordered" evidence="9">
    <location>
        <begin position="1"/>
        <end position="22"/>
    </location>
</feature>
<dbReference type="OrthoDB" id="9807974at2"/>
<evidence type="ECO:0000256" key="3">
    <source>
        <dbReference type="ARBA" id="ARBA00022730"/>
    </source>
</evidence>
<dbReference type="PANTHER" id="PTHR33398">
    <property type="entry name" value="30S RIBOSOMAL PROTEIN S20"/>
    <property type="match status" value="1"/>
</dbReference>
<evidence type="ECO:0000256" key="1">
    <source>
        <dbReference type="ARBA" id="ARBA00003134"/>
    </source>
</evidence>
<comment type="similarity">
    <text evidence="2 8">Belongs to the bacterial ribosomal protein bS20 family.</text>
</comment>
<dbReference type="GO" id="GO:0070181">
    <property type="term" value="F:small ribosomal subunit rRNA binding"/>
    <property type="evidence" value="ECO:0007669"/>
    <property type="project" value="TreeGrafter"/>
</dbReference>
<keyword evidence="4 8" id="KW-0694">RNA-binding</keyword>
<dbReference type="Gene3D" id="1.20.58.110">
    <property type="entry name" value="Ribosomal protein S20"/>
    <property type="match status" value="1"/>
</dbReference>
<dbReference type="Pfam" id="PF01649">
    <property type="entry name" value="Ribosomal_S20p"/>
    <property type="match status" value="1"/>
</dbReference>
<dbReference type="AlphaFoldDB" id="A0A238YPW9"/>
<dbReference type="InterPro" id="IPR036510">
    <property type="entry name" value="Ribosomal_bS20_sf"/>
</dbReference>
<accession>A0A238YPW9</accession>
<dbReference type="GO" id="GO:0006412">
    <property type="term" value="P:translation"/>
    <property type="evidence" value="ECO:0007669"/>
    <property type="project" value="UniProtKB-UniRule"/>
</dbReference>
<evidence type="ECO:0000256" key="5">
    <source>
        <dbReference type="ARBA" id="ARBA00022980"/>
    </source>
</evidence>
<dbReference type="Proteomes" id="UP000198420">
    <property type="component" value="Unassembled WGS sequence"/>
</dbReference>
<dbReference type="EMBL" id="FZNP01000006">
    <property type="protein sequence ID" value="SNR72489.1"/>
    <property type="molecule type" value="Genomic_DNA"/>
</dbReference>
<evidence type="ECO:0000256" key="8">
    <source>
        <dbReference type="HAMAP-Rule" id="MF_00500"/>
    </source>
</evidence>
<dbReference type="RefSeq" id="WP_089312703.1">
    <property type="nucleotide sequence ID" value="NZ_FZNP01000006.1"/>
</dbReference>
<evidence type="ECO:0000256" key="7">
    <source>
        <dbReference type="ARBA" id="ARBA00035136"/>
    </source>
</evidence>
<name>A0A238YPW9_9ACTN</name>
<evidence type="ECO:0000313" key="11">
    <source>
        <dbReference type="Proteomes" id="UP000198420"/>
    </source>
</evidence>
<dbReference type="SUPFAM" id="SSF46992">
    <property type="entry name" value="Ribosomal protein S20"/>
    <property type="match status" value="1"/>
</dbReference>
<dbReference type="PANTHER" id="PTHR33398:SF1">
    <property type="entry name" value="SMALL RIBOSOMAL SUBUNIT PROTEIN BS20C"/>
    <property type="match status" value="1"/>
</dbReference>
<evidence type="ECO:0000256" key="4">
    <source>
        <dbReference type="ARBA" id="ARBA00022884"/>
    </source>
</evidence>
<sequence>MANIKSQIKRNKQNEKARLRNKAVKSELKTAIRKFREAAEAGNVDDAVAAQRFAARKLDKAVSKGVIHKNQAANRKSAIAKQAAALQAR</sequence>
<feature type="compositionally biased region" description="Basic and acidic residues" evidence="9">
    <location>
        <begin position="12"/>
        <end position="22"/>
    </location>
</feature>
<evidence type="ECO:0000256" key="6">
    <source>
        <dbReference type="ARBA" id="ARBA00023274"/>
    </source>
</evidence>
<keyword evidence="5 8" id="KW-0689">Ribosomal protein</keyword>
<dbReference type="FunFam" id="1.20.58.110:FF:000001">
    <property type="entry name" value="30S ribosomal protein S20"/>
    <property type="match status" value="1"/>
</dbReference>
<dbReference type="GO" id="GO:0003735">
    <property type="term" value="F:structural constituent of ribosome"/>
    <property type="evidence" value="ECO:0007669"/>
    <property type="project" value="InterPro"/>
</dbReference>
<keyword evidence="11" id="KW-1185">Reference proteome</keyword>
<gene>
    <name evidence="8" type="primary">rpsT</name>
    <name evidence="10" type="ORF">SAMN06265355_10688</name>
</gene>
<dbReference type="HAMAP" id="MF_00500">
    <property type="entry name" value="Ribosomal_bS20"/>
    <property type="match status" value="1"/>
</dbReference>
<keyword evidence="6 8" id="KW-0687">Ribonucleoprotein</keyword>
<organism evidence="10 11">
    <name type="scientific">Actinomadura mexicana</name>
    <dbReference type="NCBI Taxonomy" id="134959"/>
    <lineage>
        <taxon>Bacteria</taxon>
        <taxon>Bacillati</taxon>
        <taxon>Actinomycetota</taxon>
        <taxon>Actinomycetes</taxon>
        <taxon>Streptosporangiales</taxon>
        <taxon>Thermomonosporaceae</taxon>
        <taxon>Actinomadura</taxon>
    </lineage>
</organism>
<reference evidence="11" key="1">
    <citation type="submission" date="2017-06" db="EMBL/GenBank/DDBJ databases">
        <authorList>
            <person name="Varghese N."/>
            <person name="Submissions S."/>
        </authorList>
    </citation>
    <scope>NUCLEOTIDE SEQUENCE [LARGE SCALE GENOMIC DNA]</scope>
    <source>
        <strain evidence="11">DSM 44485</strain>
    </source>
</reference>
<evidence type="ECO:0000313" key="10">
    <source>
        <dbReference type="EMBL" id="SNR72489.1"/>
    </source>
</evidence>